<dbReference type="PANTHER" id="PTHR34504">
    <property type="entry name" value="ANTITOXIN HICB"/>
    <property type="match status" value="1"/>
</dbReference>
<evidence type="ECO:0000313" key="6">
    <source>
        <dbReference type="Proteomes" id="UP000254031"/>
    </source>
</evidence>
<feature type="domain" description="HicB-like antitoxin of toxin-antitoxin system" evidence="1">
    <location>
        <begin position="3"/>
        <end position="65"/>
    </location>
</feature>
<dbReference type="InterPro" id="IPR035069">
    <property type="entry name" value="TTHA1013/TTHA0281-like"/>
</dbReference>
<reference evidence="8 9" key="2">
    <citation type="journal article" date="2019" name="Vet. Microbiol.">
        <title>Genetic characterization of susceptible and multi-drug resistant Mannheimia haemolytica isolated from high-risk stocker calves prior to and after antimicrobial metaphylaxis.</title>
        <authorList>
            <person name="Snyder E.R."/>
            <person name="Alvarez-Narvaez S."/>
            <person name="Credille B.C."/>
        </authorList>
    </citation>
    <scope>NUCLEOTIDE SEQUENCE [LARGE SCALE GENOMIC DNA]</scope>
    <source>
        <strain evidence="5 8">UGA-R5-128-1</strain>
        <strain evidence="4 9">UGA-R7-163-1</strain>
    </source>
</reference>
<dbReference type="Proteomes" id="UP000318394">
    <property type="component" value="Unassembled WGS sequence"/>
</dbReference>
<evidence type="ECO:0000313" key="8">
    <source>
        <dbReference type="Proteomes" id="UP000315164"/>
    </source>
</evidence>
<dbReference type="AlphaFoldDB" id="A0A248ZZL6"/>
<sequence length="138" mass="15520">MFYPALFTPAEEGGFVVTFPDLPEAITQGDTFEEAMEMAEDVLLSCVEIYFDEDRRFPLTRPVNTDEVPVFMPESIYAKVLLHNTMQEQAVSKAEIARLTNIRPPEVQRILAPRHITKIDTIGRILASLGKPLQLSLG</sequence>
<accession>A0A248ZZL6</accession>
<name>A0A248ZZL6_MANHA</name>
<dbReference type="Proteomes" id="UP000315164">
    <property type="component" value="Unassembled WGS sequence"/>
</dbReference>
<dbReference type="EMBL" id="UGPN01000002">
    <property type="protein sequence ID" value="STY61418.1"/>
    <property type="molecule type" value="Genomic_DNA"/>
</dbReference>
<dbReference type="EMBL" id="UGPL01000006">
    <property type="protein sequence ID" value="STY67500.1"/>
    <property type="molecule type" value="Genomic_DNA"/>
</dbReference>
<reference evidence="6 7" key="1">
    <citation type="submission" date="2018-06" db="EMBL/GenBank/DDBJ databases">
        <authorList>
            <consortium name="Pathogen Informatics"/>
            <person name="Doyle S."/>
        </authorList>
    </citation>
    <scope>NUCLEOTIDE SEQUENCE [LARGE SCALE GENOMIC DNA]</scope>
    <source>
        <strain evidence="2 7">NCTC10638</strain>
        <strain evidence="3 6">NCTC9380</strain>
    </source>
</reference>
<dbReference type="Proteomes" id="UP000254802">
    <property type="component" value="Unassembled WGS sequence"/>
</dbReference>
<dbReference type="GeneID" id="67369129"/>
<evidence type="ECO:0000259" key="1">
    <source>
        <dbReference type="Pfam" id="PF15919"/>
    </source>
</evidence>
<evidence type="ECO:0000313" key="4">
    <source>
        <dbReference type="EMBL" id="TRB35351.1"/>
    </source>
</evidence>
<keyword evidence="9" id="KW-1185">Reference proteome</keyword>
<dbReference type="OrthoDB" id="5772151at2"/>
<dbReference type="Gene3D" id="3.30.160.250">
    <property type="match status" value="1"/>
</dbReference>
<evidence type="ECO:0000313" key="7">
    <source>
        <dbReference type="Proteomes" id="UP000254802"/>
    </source>
</evidence>
<dbReference type="RefSeq" id="WP_006251222.1">
    <property type="nucleotide sequence ID" value="NZ_CP017484.1"/>
</dbReference>
<dbReference type="PANTHER" id="PTHR34504:SF4">
    <property type="entry name" value="ANTITOXIN HICB"/>
    <property type="match status" value="1"/>
</dbReference>
<dbReference type="InterPro" id="IPR031807">
    <property type="entry name" value="HicB-like"/>
</dbReference>
<evidence type="ECO:0000313" key="2">
    <source>
        <dbReference type="EMBL" id="STY61418.1"/>
    </source>
</evidence>
<dbReference type="EMBL" id="VAJB01000043">
    <property type="protein sequence ID" value="TRB72067.1"/>
    <property type="molecule type" value="Genomic_DNA"/>
</dbReference>
<dbReference type="EMBL" id="VAJI01000031">
    <property type="protein sequence ID" value="TRB35351.1"/>
    <property type="molecule type" value="Genomic_DNA"/>
</dbReference>
<proteinExistence type="predicted"/>
<evidence type="ECO:0000313" key="5">
    <source>
        <dbReference type="EMBL" id="TRB72067.1"/>
    </source>
</evidence>
<organism evidence="5 8">
    <name type="scientific">Mannheimia haemolytica</name>
    <name type="common">Pasteurella haemolytica</name>
    <dbReference type="NCBI Taxonomy" id="75985"/>
    <lineage>
        <taxon>Bacteria</taxon>
        <taxon>Pseudomonadati</taxon>
        <taxon>Pseudomonadota</taxon>
        <taxon>Gammaproteobacteria</taxon>
        <taxon>Pasteurellales</taxon>
        <taxon>Pasteurellaceae</taxon>
        <taxon>Mannheimia</taxon>
    </lineage>
</organism>
<dbReference type="InterPro" id="IPR051404">
    <property type="entry name" value="TA_system_antitoxin"/>
</dbReference>
<evidence type="ECO:0000313" key="9">
    <source>
        <dbReference type="Proteomes" id="UP000318394"/>
    </source>
</evidence>
<evidence type="ECO:0000313" key="3">
    <source>
        <dbReference type="EMBL" id="STY67500.1"/>
    </source>
</evidence>
<dbReference type="SUPFAM" id="SSF143100">
    <property type="entry name" value="TTHA1013/TTHA0281-like"/>
    <property type="match status" value="1"/>
</dbReference>
<dbReference type="Pfam" id="PF15919">
    <property type="entry name" value="HicB_lk_antitox"/>
    <property type="match status" value="1"/>
</dbReference>
<dbReference type="Proteomes" id="UP000254031">
    <property type="component" value="Unassembled WGS sequence"/>
</dbReference>
<gene>
    <name evidence="2" type="primary">hicB_2</name>
    <name evidence="3" type="synonym">hicB_3</name>
    <name evidence="5" type="ORF">FEA53_12735</name>
    <name evidence="4" type="ORF">FEB89_11400</name>
    <name evidence="2" type="ORF">NCTC10638_02633</name>
    <name evidence="3" type="ORF">NCTC9380_02860</name>
</gene>
<protein>
    <submittedName>
        <fullName evidence="2">Antitoxin HicB</fullName>
    </submittedName>
    <submittedName>
        <fullName evidence="5">Type II toxin-antitoxin system HicB family antitoxin</fullName>
    </submittedName>
</protein>